<comment type="caution">
    <text evidence="2">The sequence shown here is derived from an EMBL/GenBank/DDBJ whole genome shotgun (WGS) entry which is preliminary data.</text>
</comment>
<organism evidence="2 3">
    <name type="scientific">Nonomuraea maheshkhaliensis</name>
    <dbReference type="NCBI Taxonomy" id="419590"/>
    <lineage>
        <taxon>Bacteria</taxon>
        <taxon>Bacillati</taxon>
        <taxon>Actinomycetota</taxon>
        <taxon>Actinomycetes</taxon>
        <taxon>Streptosporangiales</taxon>
        <taxon>Streptosporangiaceae</taxon>
        <taxon>Nonomuraea</taxon>
    </lineage>
</organism>
<dbReference type="Proteomes" id="UP001500064">
    <property type="component" value="Unassembled WGS sequence"/>
</dbReference>
<dbReference type="EMBL" id="BAAAMU010000069">
    <property type="protein sequence ID" value="GAA1663542.1"/>
    <property type="molecule type" value="Genomic_DNA"/>
</dbReference>
<sequence length="66" mass="6604">MIASVGDEAGLVALLALAAQLVGARAMPVKACSGCARQAVASSVTVSTPSTSSPPSDLWDDEDWDG</sequence>
<reference evidence="3" key="1">
    <citation type="journal article" date="2019" name="Int. J. Syst. Evol. Microbiol.">
        <title>The Global Catalogue of Microorganisms (GCM) 10K type strain sequencing project: providing services to taxonomists for standard genome sequencing and annotation.</title>
        <authorList>
            <consortium name="The Broad Institute Genomics Platform"/>
            <consortium name="The Broad Institute Genome Sequencing Center for Infectious Disease"/>
            <person name="Wu L."/>
            <person name="Ma J."/>
        </authorList>
    </citation>
    <scope>NUCLEOTIDE SEQUENCE [LARGE SCALE GENOMIC DNA]</scope>
    <source>
        <strain evidence="3">JCM 13929</strain>
    </source>
</reference>
<proteinExistence type="predicted"/>
<evidence type="ECO:0000313" key="3">
    <source>
        <dbReference type="Proteomes" id="UP001500064"/>
    </source>
</evidence>
<keyword evidence="3" id="KW-1185">Reference proteome</keyword>
<accession>A0ABP4RZE6</accession>
<evidence type="ECO:0000313" key="2">
    <source>
        <dbReference type="EMBL" id="GAA1663542.1"/>
    </source>
</evidence>
<evidence type="ECO:0000256" key="1">
    <source>
        <dbReference type="SAM" id="MobiDB-lite"/>
    </source>
</evidence>
<gene>
    <name evidence="2" type="ORF">GCM10009733_071500</name>
</gene>
<dbReference type="RefSeq" id="WP_346111059.1">
    <property type="nucleotide sequence ID" value="NZ_BAAAMU010000069.1"/>
</dbReference>
<evidence type="ECO:0008006" key="4">
    <source>
        <dbReference type="Google" id="ProtNLM"/>
    </source>
</evidence>
<protein>
    <recommendedName>
        <fullName evidence="4">Secreted protein</fullName>
    </recommendedName>
</protein>
<name>A0ABP4RZE6_9ACTN</name>
<feature type="region of interest" description="Disordered" evidence="1">
    <location>
        <begin position="43"/>
        <end position="66"/>
    </location>
</feature>
<feature type="compositionally biased region" description="Low complexity" evidence="1">
    <location>
        <begin position="43"/>
        <end position="56"/>
    </location>
</feature>